<dbReference type="KEGG" id="ahel:Q31a_49310"/>
<evidence type="ECO:0000256" key="1">
    <source>
        <dbReference type="SAM" id="Phobius"/>
    </source>
</evidence>
<accession>A0A518GDB2</accession>
<dbReference type="OrthoDB" id="291470at2"/>
<sequence>MPKALCLIGLVLSILVFLIFSFDLISGLSGQLGLAPFRYASPMMDIIFMISAGGLAYVAWTTFREQR</sequence>
<organism evidence="2 3">
    <name type="scientific">Aureliella helgolandensis</name>
    <dbReference type="NCBI Taxonomy" id="2527968"/>
    <lineage>
        <taxon>Bacteria</taxon>
        <taxon>Pseudomonadati</taxon>
        <taxon>Planctomycetota</taxon>
        <taxon>Planctomycetia</taxon>
        <taxon>Pirellulales</taxon>
        <taxon>Pirellulaceae</taxon>
        <taxon>Aureliella</taxon>
    </lineage>
</organism>
<dbReference type="AlphaFoldDB" id="A0A518GDB2"/>
<keyword evidence="1" id="KW-0812">Transmembrane</keyword>
<feature type="transmembrane region" description="Helical" evidence="1">
    <location>
        <begin position="46"/>
        <end position="63"/>
    </location>
</feature>
<keyword evidence="1" id="KW-1133">Transmembrane helix</keyword>
<keyword evidence="1" id="KW-0472">Membrane</keyword>
<gene>
    <name evidence="2" type="ORF">Q31a_49310</name>
</gene>
<reference evidence="2 3" key="1">
    <citation type="submission" date="2019-02" db="EMBL/GenBank/DDBJ databases">
        <title>Deep-cultivation of Planctomycetes and their phenomic and genomic characterization uncovers novel biology.</title>
        <authorList>
            <person name="Wiegand S."/>
            <person name="Jogler M."/>
            <person name="Boedeker C."/>
            <person name="Pinto D."/>
            <person name="Vollmers J."/>
            <person name="Rivas-Marin E."/>
            <person name="Kohn T."/>
            <person name="Peeters S.H."/>
            <person name="Heuer A."/>
            <person name="Rast P."/>
            <person name="Oberbeckmann S."/>
            <person name="Bunk B."/>
            <person name="Jeske O."/>
            <person name="Meyerdierks A."/>
            <person name="Storesund J.E."/>
            <person name="Kallscheuer N."/>
            <person name="Luecker S."/>
            <person name="Lage O.M."/>
            <person name="Pohl T."/>
            <person name="Merkel B.J."/>
            <person name="Hornburger P."/>
            <person name="Mueller R.-W."/>
            <person name="Bruemmer F."/>
            <person name="Labrenz M."/>
            <person name="Spormann A.M."/>
            <person name="Op den Camp H."/>
            <person name="Overmann J."/>
            <person name="Amann R."/>
            <person name="Jetten M.S.M."/>
            <person name="Mascher T."/>
            <person name="Medema M.H."/>
            <person name="Devos D.P."/>
            <person name="Kaster A.-K."/>
            <person name="Ovreas L."/>
            <person name="Rohde M."/>
            <person name="Galperin M.Y."/>
            <person name="Jogler C."/>
        </authorList>
    </citation>
    <scope>NUCLEOTIDE SEQUENCE [LARGE SCALE GENOMIC DNA]</scope>
    <source>
        <strain evidence="2 3">Q31a</strain>
    </source>
</reference>
<name>A0A518GDB2_9BACT</name>
<evidence type="ECO:0000313" key="2">
    <source>
        <dbReference type="EMBL" id="QDV26557.1"/>
    </source>
</evidence>
<dbReference type="EMBL" id="CP036298">
    <property type="protein sequence ID" value="QDV26557.1"/>
    <property type="molecule type" value="Genomic_DNA"/>
</dbReference>
<evidence type="ECO:0000313" key="3">
    <source>
        <dbReference type="Proteomes" id="UP000318017"/>
    </source>
</evidence>
<dbReference type="RefSeq" id="WP_145082762.1">
    <property type="nucleotide sequence ID" value="NZ_CP036298.1"/>
</dbReference>
<proteinExistence type="predicted"/>
<dbReference type="Proteomes" id="UP000318017">
    <property type="component" value="Chromosome"/>
</dbReference>
<protein>
    <submittedName>
        <fullName evidence="2">Uncharacterized protein</fullName>
    </submittedName>
</protein>
<keyword evidence="3" id="KW-1185">Reference proteome</keyword>